<sequence length="144" mass="17505">MSNVKFDQTIWGPHYWFFLNTVAESYPNHPNAVTKRKYYDLIQNMPLFIPVPDMGDTFAEMLDKYPVTPYLDCRESFVRWVHFIHNKFNLMLGKKEMSLAKALDTYRAEYKPKPIYLSERIRMRRHYLYISFILILCFLIYYFC</sequence>
<dbReference type="SUPFAM" id="SSF69000">
    <property type="entry name" value="FAD-dependent thiol oxidase"/>
    <property type="match status" value="1"/>
</dbReference>
<protein>
    <recommendedName>
        <fullName evidence="2">thiol oxidase</fullName>
        <ecNumber evidence="2">1.8.3.2</ecNumber>
    </recommendedName>
</protein>
<evidence type="ECO:0000256" key="7">
    <source>
        <dbReference type="SAM" id="Phobius"/>
    </source>
</evidence>
<evidence type="ECO:0000256" key="1">
    <source>
        <dbReference type="ARBA" id="ARBA00001974"/>
    </source>
</evidence>
<evidence type="ECO:0000256" key="3">
    <source>
        <dbReference type="ARBA" id="ARBA00022630"/>
    </source>
</evidence>
<keyword evidence="7" id="KW-1133">Transmembrane helix</keyword>
<dbReference type="InterPro" id="IPR017905">
    <property type="entry name" value="ERV/ALR_sulphydryl_oxidase"/>
</dbReference>
<keyword evidence="7" id="KW-0472">Membrane</keyword>
<comment type="cofactor">
    <cofactor evidence="1">
        <name>FAD</name>
        <dbReference type="ChEBI" id="CHEBI:57692"/>
    </cofactor>
</comment>
<evidence type="ECO:0000256" key="6">
    <source>
        <dbReference type="ARBA" id="ARBA00023157"/>
    </source>
</evidence>
<reference evidence="9" key="1">
    <citation type="journal article" date="2020" name="Nature">
        <title>Giant virus diversity and host interactions through global metagenomics.</title>
        <authorList>
            <person name="Schulz F."/>
            <person name="Roux S."/>
            <person name="Paez-Espino D."/>
            <person name="Jungbluth S."/>
            <person name="Walsh D.A."/>
            <person name="Denef V.J."/>
            <person name="McMahon K.D."/>
            <person name="Konstantinidis K.T."/>
            <person name="Eloe-Fadrosh E.A."/>
            <person name="Kyrpides N.C."/>
            <person name="Woyke T."/>
        </authorList>
    </citation>
    <scope>NUCLEOTIDE SEQUENCE</scope>
    <source>
        <strain evidence="9">GVMAG-S-1101171-111</strain>
    </source>
</reference>
<keyword evidence="3" id="KW-0285">Flavoprotein</keyword>
<keyword evidence="6" id="KW-1015">Disulfide bond</keyword>
<accession>A0A6C0ATU3</accession>
<evidence type="ECO:0000256" key="5">
    <source>
        <dbReference type="ARBA" id="ARBA00023002"/>
    </source>
</evidence>
<dbReference type="EC" id="1.8.3.2" evidence="2"/>
<dbReference type="GO" id="GO:0016972">
    <property type="term" value="F:thiol oxidase activity"/>
    <property type="evidence" value="ECO:0007669"/>
    <property type="project" value="UniProtKB-EC"/>
</dbReference>
<evidence type="ECO:0000256" key="4">
    <source>
        <dbReference type="ARBA" id="ARBA00022827"/>
    </source>
</evidence>
<feature type="domain" description="ERV/ALR sulfhydryl oxidase" evidence="8">
    <location>
        <begin position="4"/>
        <end position="106"/>
    </location>
</feature>
<keyword evidence="7" id="KW-0812">Transmembrane</keyword>
<keyword evidence="5" id="KW-0560">Oxidoreductase</keyword>
<dbReference type="AlphaFoldDB" id="A0A6C0ATU3"/>
<dbReference type="PROSITE" id="PS51324">
    <property type="entry name" value="ERV_ALR"/>
    <property type="match status" value="1"/>
</dbReference>
<feature type="transmembrane region" description="Helical" evidence="7">
    <location>
        <begin position="126"/>
        <end position="143"/>
    </location>
</feature>
<dbReference type="Gene3D" id="1.20.120.310">
    <property type="entry name" value="ERV/ALR sulfhydryl oxidase domain"/>
    <property type="match status" value="1"/>
</dbReference>
<dbReference type="InterPro" id="IPR036774">
    <property type="entry name" value="ERV/ALR_sulphydryl_oxid_sf"/>
</dbReference>
<proteinExistence type="predicted"/>
<evidence type="ECO:0000256" key="2">
    <source>
        <dbReference type="ARBA" id="ARBA00012512"/>
    </source>
</evidence>
<organism evidence="9">
    <name type="scientific">viral metagenome</name>
    <dbReference type="NCBI Taxonomy" id="1070528"/>
    <lineage>
        <taxon>unclassified sequences</taxon>
        <taxon>metagenomes</taxon>
        <taxon>organismal metagenomes</taxon>
    </lineage>
</organism>
<keyword evidence="4" id="KW-0274">FAD</keyword>
<dbReference type="Pfam" id="PF04777">
    <property type="entry name" value="Evr1_Alr"/>
    <property type="match status" value="1"/>
</dbReference>
<name>A0A6C0ATU3_9ZZZZ</name>
<evidence type="ECO:0000259" key="8">
    <source>
        <dbReference type="PROSITE" id="PS51324"/>
    </source>
</evidence>
<dbReference type="EMBL" id="MN740805">
    <property type="protein sequence ID" value="QHS82780.1"/>
    <property type="molecule type" value="Genomic_DNA"/>
</dbReference>
<evidence type="ECO:0000313" key="9">
    <source>
        <dbReference type="EMBL" id="QHS82780.1"/>
    </source>
</evidence>